<evidence type="ECO:0000313" key="2">
    <source>
        <dbReference type="Proteomes" id="UP000005239"/>
    </source>
</evidence>
<proteinExistence type="predicted"/>
<reference evidence="1" key="2">
    <citation type="submission" date="2022-06" db="UniProtKB">
        <authorList>
            <consortium name="EnsemblMetazoa"/>
        </authorList>
    </citation>
    <scope>IDENTIFICATION</scope>
    <source>
        <strain evidence="1">PS312</strain>
    </source>
</reference>
<sequence>CQSAYEAVHDRIELAQPKNLNPLNLCDLGFSKVLMTMGILFLVTDASLTSDDVTRKIDIDVTSSEVNDASVTKKRMPIVISTFENPKSQRFRGLRFLGCARPIQNCSILSQTASYYYSHNQPRRVMSNLWIQVARIVVSIEEIINAYKLGRNDIQPCDHSHISAKLADCTIIHSPAVIDGKVLAIFYGPFLFYFPDWLNNAILTAFFFRKFAQCGREFAQVHAMWQVVQYIVSALLPSDHKLQ</sequence>
<accession>A0A8R1UYB5</accession>
<dbReference type="AlphaFoldDB" id="A0A2A6CME9"/>
<evidence type="ECO:0000313" key="1">
    <source>
        <dbReference type="EnsemblMetazoa" id="PPA41210.1"/>
    </source>
</evidence>
<organism evidence="1 2">
    <name type="scientific">Pristionchus pacificus</name>
    <name type="common">Parasitic nematode worm</name>
    <dbReference type="NCBI Taxonomy" id="54126"/>
    <lineage>
        <taxon>Eukaryota</taxon>
        <taxon>Metazoa</taxon>
        <taxon>Ecdysozoa</taxon>
        <taxon>Nematoda</taxon>
        <taxon>Chromadorea</taxon>
        <taxon>Rhabditida</taxon>
        <taxon>Rhabditina</taxon>
        <taxon>Diplogasteromorpha</taxon>
        <taxon>Diplogasteroidea</taxon>
        <taxon>Neodiplogasteridae</taxon>
        <taxon>Pristionchus</taxon>
    </lineage>
</organism>
<keyword evidence="2" id="KW-1185">Reference proteome</keyword>
<accession>A0A2A6CME9</accession>
<dbReference type="Proteomes" id="UP000005239">
    <property type="component" value="Unassembled WGS sequence"/>
</dbReference>
<name>A0A2A6CME9_PRIPA</name>
<protein>
    <submittedName>
        <fullName evidence="1">Uncharacterized protein</fullName>
    </submittedName>
</protein>
<dbReference type="EnsemblMetazoa" id="PPA41210.1">
    <property type="protein sequence ID" value="PPA41210.1"/>
    <property type="gene ID" value="WBGene00279579"/>
</dbReference>
<gene>
    <name evidence="1" type="primary">WBGene00279579</name>
</gene>
<reference evidence="2" key="1">
    <citation type="journal article" date="2008" name="Nat. Genet.">
        <title>The Pristionchus pacificus genome provides a unique perspective on nematode lifestyle and parasitism.</title>
        <authorList>
            <person name="Dieterich C."/>
            <person name="Clifton S.W."/>
            <person name="Schuster L.N."/>
            <person name="Chinwalla A."/>
            <person name="Delehaunty K."/>
            <person name="Dinkelacker I."/>
            <person name="Fulton L."/>
            <person name="Fulton R."/>
            <person name="Godfrey J."/>
            <person name="Minx P."/>
            <person name="Mitreva M."/>
            <person name="Roeseler W."/>
            <person name="Tian H."/>
            <person name="Witte H."/>
            <person name="Yang S.P."/>
            <person name="Wilson R.K."/>
            <person name="Sommer R.J."/>
        </authorList>
    </citation>
    <scope>NUCLEOTIDE SEQUENCE [LARGE SCALE GENOMIC DNA]</scope>
    <source>
        <strain evidence="2">PS312</strain>
    </source>
</reference>